<accession>A0A1S2LQU0</accession>
<evidence type="ECO:0000256" key="1">
    <source>
        <dbReference type="SAM" id="Phobius"/>
    </source>
</evidence>
<reference evidence="2 3" key="1">
    <citation type="submission" date="2016-10" db="EMBL/GenBank/DDBJ databases">
        <title>Draft genome sequences of four alkaliphilic bacteria belonging to the Anaerobacillus genus.</title>
        <authorList>
            <person name="Bassil N.M."/>
            <person name="Lloyd J.R."/>
        </authorList>
    </citation>
    <scope>NUCLEOTIDE SEQUENCE [LARGE SCALE GENOMIC DNA]</scope>
    <source>
        <strain evidence="2 3">DSM 18345</strain>
    </source>
</reference>
<gene>
    <name evidence="2" type="ORF">BKP37_07185</name>
</gene>
<keyword evidence="1" id="KW-0812">Transmembrane</keyword>
<feature type="transmembrane region" description="Helical" evidence="1">
    <location>
        <begin position="35"/>
        <end position="58"/>
    </location>
</feature>
<dbReference type="AlphaFoldDB" id="A0A1S2LQU0"/>
<organism evidence="2 3">
    <name type="scientific">Anaerobacillus alkalilacustris</name>
    <dbReference type="NCBI Taxonomy" id="393763"/>
    <lineage>
        <taxon>Bacteria</taxon>
        <taxon>Bacillati</taxon>
        <taxon>Bacillota</taxon>
        <taxon>Bacilli</taxon>
        <taxon>Bacillales</taxon>
        <taxon>Bacillaceae</taxon>
        <taxon>Anaerobacillus</taxon>
    </lineage>
</organism>
<dbReference type="EMBL" id="MLQR01000016">
    <property type="protein sequence ID" value="OIJ14756.1"/>
    <property type="molecule type" value="Genomic_DNA"/>
</dbReference>
<evidence type="ECO:0000313" key="3">
    <source>
        <dbReference type="Proteomes" id="UP000179524"/>
    </source>
</evidence>
<protein>
    <submittedName>
        <fullName evidence="2">Uncharacterized protein</fullName>
    </submittedName>
</protein>
<comment type="caution">
    <text evidence="2">The sequence shown here is derived from an EMBL/GenBank/DDBJ whole genome shotgun (WGS) entry which is preliminary data.</text>
</comment>
<keyword evidence="3" id="KW-1185">Reference proteome</keyword>
<dbReference type="Proteomes" id="UP000179524">
    <property type="component" value="Unassembled WGS sequence"/>
</dbReference>
<keyword evidence="1" id="KW-0472">Membrane</keyword>
<evidence type="ECO:0000313" key="2">
    <source>
        <dbReference type="EMBL" id="OIJ14756.1"/>
    </source>
</evidence>
<sequence>MSWKSCLTPVLIHISSLRGDKGLAHFLIVNSQAFAWLNEILSFIIVATTISSYVELFVTST</sequence>
<keyword evidence="1" id="KW-1133">Transmembrane helix</keyword>
<proteinExistence type="predicted"/>
<name>A0A1S2LQU0_9BACI</name>